<proteinExistence type="predicted"/>
<feature type="transmembrane region" description="Helical" evidence="6">
    <location>
        <begin position="20"/>
        <end position="41"/>
    </location>
</feature>
<dbReference type="SUPFAM" id="SSF144091">
    <property type="entry name" value="Rhomboid-like"/>
    <property type="match status" value="1"/>
</dbReference>
<dbReference type="AlphaFoldDB" id="A0A4R5V3S1"/>
<gene>
    <name evidence="9" type="ORF">E1898_05740</name>
</gene>
<accession>A0A4R5V3S1</accession>
<evidence type="ECO:0000256" key="4">
    <source>
        <dbReference type="ARBA" id="ARBA00023136"/>
    </source>
</evidence>
<dbReference type="PANTHER" id="PTHR43066:SF11">
    <property type="entry name" value="PEPTIDASE S54 RHOMBOID DOMAIN-CONTAINING PROTEIN"/>
    <property type="match status" value="1"/>
</dbReference>
<evidence type="ECO:0000259" key="8">
    <source>
        <dbReference type="Pfam" id="PF20216"/>
    </source>
</evidence>
<evidence type="ECO:0000259" key="7">
    <source>
        <dbReference type="Pfam" id="PF01694"/>
    </source>
</evidence>
<dbReference type="Gene3D" id="1.20.1540.10">
    <property type="entry name" value="Rhomboid-like"/>
    <property type="match status" value="1"/>
</dbReference>
<evidence type="ECO:0000256" key="2">
    <source>
        <dbReference type="ARBA" id="ARBA00022692"/>
    </source>
</evidence>
<feature type="compositionally biased region" description="Low complexity" evidence="5">
    <location>
        <begin position="254"/>
        <end position="269"/>
    </location>
</feature>
<keyword evidence="2 6" id="KW-0812">Transmembrane</keyword>
<dbReference type="GO" id="GO:0006508">
    <property type="term" value="P:proteolysis"/>
    <property type="evidence" value="ECO:0007669"/>
    <property type="project" value="UniProtKB-KW"/>
</dbReference>
<dbReference type="InterPro" id="IPR035952">
    <property type="entry name" value="Rhomboid-like_sf"/>
</dbReference>
<organism evidence="9 10">
    <name type="scientific">Algoriphagus formosus</name>
    <dbReference type="NCBI Taxonomy" id="2007308"/>
    <lineage>
        <taxon>Bacteria</taxon>
        <taxon>Pseudomonadati</taxon>
        <taxon>Bacteroidota</taxon>
        <taxon>Cytophagia</taxon>
        <taxon>Cytophagales</taxon>
        <taxon>Cyclobacteriaceae</taxon>
        <taxon>Algoriphagus</taxon>
    </lineage>
</organism>
<dbReference type="RefSeq" id="WP_133390190.1">
    <property type="nucleotide sequence ID" value="NZ_SMUW01000030.1"/>
</dbReference>
<evidence type="ECO:0000256" key="6">
    <source>
        <dbReference type="SAM" id="Phobius"/>
    </source>
</evidence>
<dbReference type="Pfam" id="PF20216">
    <property type="entry name" value="DUF6576"/>
    <property type="match status" value="1"/>
</dbReference>
<dbReference type="Proteomes" id="UP000295438">
    <property type="component" value="Unassembled WGS sequence"/>
</dbReference>
<feature type="transmembrane region" description="Helical" evidence="6">
    <location>
        <begin position="112"/>
        <end position="131"/>
    </location>
</feature>
<dbReference type="GO" id="GO:0004252">
    <property type="term" value="F:serine-type endopeptidase activity"/>
    <property type="evidence" value="ECO:0007669"/>
    <property type="project" value="InterPro"/>
</dbReference>
<keyword evidence="3 6" id="KW-1133">Transmembrane helix</keyword>
<dbReference type="GO" id="GO:0016020">
    <property type="term" value="C:membrane"/>
    <property type="evidence" value="ECO:0007669"/>
    <property type="project" value="UniProtKB-SubCell"/>
</dbReference>
<keyword evidence="4 6" id="KW-0472">Membrane</keyword>
<feature type="region of interest" description="Disordered" evidence="5">
    <location>
        <begin position="254"/>
        <end position="281"/>
    </location>
</feature>
<evidence type="ECO:0000313" key="9">
    <source>
        <dbReference type="EMBL" id="TDK46550.1"/>
    </source>
</evidence>
<feature type="domain" description="Peptidase S54 rhomboid" evidence="7">
    <location>
        <begin position="69"/>
        <end position="216"/>
    </location>
</feature>
<dbReference type="EMBL" id="SMUW01000030">
    <property type="protein sequence ID" value="TDK46550.1"/>
    <property type="molecule type" value="Genomic_DNA"/>
</dbReference>
<evidence type="ECO:0000256" key="5">
    <source>
        <dbReference type="SAM" id="MobiDB-lite"/>
    </source>
</evidence>
<keyword evidence="10" id="KW-1185">Reference proteome</keyword>
<protein>
    <submittedName>
        <fullName evidence="9">Rhomboid family intramembrane serine protease</fullName>
    </submittedName>
</protein>
<dbReference type="InterPro" id="IPR022764">
    <property type="entry name" value="Peptidase_S54_rhomboid_dom"/>
</dbReference>
<dbReference type="InterPro" id="IPR046483">
    <property type="entry name" value="DUF6576"/>
</dbReference>
<comment type="caution">
    <text evidence="9">The sequence shown here is derived from an EMBL/GenBank/DDBJ whole genome shotgun (WGS) entry which is preliminary data.</text>
</comment>
<comment type="subcellular location">
    <subcellularLocation>
        <location evidence="1">Membrane</location>
        <topology evidence="1">Multi-pass membrane protein</topology>
    </subcellularLocation>
</comment>
<sequence>MYGNFWENLKNAFKHGDNSLYKLIAINLIVWAVFMVLRVVMTIGGIGDTYGSLVSWFMMPASLPKLAIQPWSIFTYMFLHEGIFHILFNMLFLYWFGLLIHQYLGSRKLANLYILGGLAGGLFYLLIYNLAPYFSNSVDSSMMLGASAGVFAIVVGAATLSPNTTFFLILLGPVKIKYIAIFYVVLSFANSAGANAGGELAHLGGALMGFLYVTQLRKGNDWGVPIQKVGIFFENLFGSNRPRVKVSFRKTQSKSGSFSSFNKSASSSKTTPVKGGSEATQEEIDRILDKIADKGYDALSKDEKRKLFEFSKK</sequence>
<feature type="domain" description="DUF6576" evidence="8">
    <location>
        <begin position="280"/>
        <end position="313"/>
    </location>
</feature>
<dbReference type="PANTHER" id="PTHR43066">
    <property type="entry name" value="RHOMBOID-RELATED PROTEIN"/>
    <property type="match status" value="1"/>
</dbReference>
<evidence type="ECO:0000256" key="1">
    <source>
        <dbReference type="ARBA" id="ARBA00004141"/>
    </source>
</evidence>
<feature type="transmembrane region" description="Helical" evidence="6">
    <location>
        <begin position="82"/>
        <end position="100"/>
    </location>
</feature>
<keyword evidence="9" id="KW-0645">Protease</keyword>
<keyword evidence="9" id="KW-0378">Hydrolase</keyword>
<evidence type="ECO:0000313" key="10">
    <source>
        <dbReference type="Proteomes" id="UP000295438"/>
    </source>
</evidence>
<name>A0A4R5V3S1_9BACT</name>
<feature type="transmembrane region" description="Helical" evidence="6">
    <location>
        <begin position="143"/>
        <end position="160"/>
    </location>
</feature>
<evidence type="ECO:0000256" key="3">
    <source>
        <dbReference type="ARBA" id="ARBA00022989"/>
    </source>
</evidence>
<dbReference type="Pfam" id="PF01694">
    <property type="entry name" value="Rhomboid"/>
    <property type="match status" value="1"/>
</dbReference>
<reference evidence="9 10" key="1">
    <citation type="submission" date="2019-03" db="EMBL/GenBank/DDBJ databases">
        <title>Algoriphagus aquimaris sp. nov., isolated form marine sediment in Pohang, Korea.</title>
        <authorList>
            <person name="Kim J."/>
            <person name="Yoon S.-H."/>
            <person name="Lee S.-S."/>
        </authorList>
    </citation>
    <scope>NUCLEOTIDE SEQUENCE [LARGE SCALE GENOMIC DNA]</scope>
    <source>
        <strain evidence="9 10">F21</strain>
    </source>
</reference>